<organism evidence="7 8">
    <name type="scientific">Muribaculum gordoncarteri</name>
    <dbReference type="NCBI Taxonomy" id="2530390"/>
    <lineage>
        <taxon>Bacteria</taxon>
        <taxon>Pseudomonadati</taxon>
        <taxon>Bacteroidota</taxon>
        <taxon>Bacteroidia</taxon>
        <taxon>Bacteroidales</taxon>
        <taxon>Muribaculaceae</taxon>
        <taxon>Muribaculum</taxon>
    </lineage>
</organism>
<evidence type="ECO:0000256" key="3">
    <source>
        <dbReference type="ARBA" id="ARBA00022989"/>
    </source>
</evidence>
<evidence type="ECO:0000313" key="8">
    <source>
        <dbReference type="Proteomes" id="UP000297031"/>
    </source>
</evidence>
<evidence type="ECO:0000256" key="5">
    <source>
        <dbReference type="SAM" id="Phobius"/>
    </source>
</evidence>
<sequence>MSLWIVYLIAAAVLMIIELLTGFVATFCVAIGCVIAAVLDFMGLSIEAQLIGLAVGVIVAFILFAPLINHLRKKHNVHREEYNSNMNALIGREVFVTQSIPDGGGVGRVTVDGDSWQAVSNSGDAIESGVRVRVTGYDSIILTVKPVI</sequence>
<gene>
    <name evidence="7" type="ORF">E7746_05890</name>
</gene>
<dbReference type="InterPro" id="IPR012340">
    <property type="entry name" value="NA-bd_OB-fold"/>
</dbReference>
<keyword evidence="8" id="KW-1185">Reference proteome</keyword>
<reference evidence="7 8" key="1">
    <citation type="submission" date="2019-02" db="EMBL/GenBank/DDBJ databases">
        <title>Isolation and identification of novel species under the genus Muribaculum.</title>
        <authorList>
            <person name="Miyake S."/>
            <person name="Ding Y."/>
            <person name="Low A."/>
            <person name="Soh M."/>
            <person name="Seedorf H."/>
        </authorList>
    </citation>
    <scope>NUCLEOTIDE SEQUENCE [LARGE SCALE GENOMIC DNA]</scope>
    <source>
        <strain evidence="7 8">TLL-A4</strain>
    </source>
</reference>
<proteinExistence type="predicted"/>
<feature type="domain" description="NfeD-like C-terminal" evidence="6">
    <location>
        <begin position="87"/>
        <end position="146"/>
    </location>
</feature>
<dbReference type="PANTHER" id="PTHR33507:SF3">
    <property type="entry name" value="INNER MEMBRANE PROTEIN YBBJ"/>
    <property type="match status" value="1"/>
</dbReference>
<evidence type="ECO:0000313" key="7">
    <source>
        <dbReference type="EMBL" id="QCD35457.1"/>
    </source>
</evidence>
<evidence type="ECO:0000256" key="4">
    <source>
        <dbReference type="ARBA" id="ARBA00023136"/>
    </source>
</evidence>
<dbReference type="Pfam" id="PF01957">
    <property type="entry name" value="NfeD"/>
    <property type="match status" value="1"/>
</dbReference>
<dbReference type="PANTHER" id="PTHR33507">
    <property type="entry name" value="INNER MEMBRANE PROTEIN YBBJ"/>
    <property type="match status" value="1"/>
</dbReference>
<dbReference type="InterPro" id="IPR052165">
    <property type="entry name" value="Membrane_assoc_protease"/>
</dbReference>
<feature type="transmembrane region" description="Helical" evidence="5">
    <location>
        <begin position="50"/>
        <end position="69"/>
    </location>
</feature>
<keyword evidence="2 5" id="KW-0812">Transmembrane</keyword>
<dbReference type="Proteomes" id="UP000297031">
    <property type="component" value="Chromosome"/>
</dbReference>
<keyword evidence="4 5" id="KW-0472">Membrane</keyword>
<dbReference type="InterPro" id="IPR002810">
    <property type="entry name" value="NfeD-like_C"/>
</dbReference>
<dbReference type="RefSeq" id="WP_136410178.1">
    <property type="nucleotide sequence ID" value="NZ_CP039393.1"/>
</dbReference>
<dbReference type="EMBL" id="CP039393">
    <property type="protein sequence ID" value="QCD35457.1"/>
    <property type="molecule type" value="Genomic_DNA"/>
</dbReference>
<accession>A0A4V1D1J8</accession>
<protein>
    <submittedName>
        <fullName evidence="7">NfeD family protein</fullName>
    </submittedName>
</protein>
<dbReference type="OrthoDB" id="1119931at2"/>
<dbReference type="GO" id="GO:0005886">
    <property type="term" value="C:plasma membrane"/>
    <property type="evidence" value="ECO:0007669"/>
    <property type="project" value="TreeGrafter"/>
</dbReference>
<evidence type="ECO:0000256" key="2">
    <source>
        <dbReference type="ARBA" id="ARBA00022692"/>
    </source>
</evidence>
<dbReference type="Gene3D" id="2.40.50.140">
    <property type="entry name" value="Nucleic acid-binding proteins"/>
    <property type="match status" value="1"/>
</dbReference>
<dbReference type="AlphaFoldDB" id="A0A4V1D1J8"/>
<comment type="subcellular location">
    <subcellularLocation>
        <location evidence="1">Membrane</location>
        <topology evidence="1">Multi-pass membrane protein</topology>
    </subcellularLocation>
</comment>
<dbReference type="KEGG" id="mgod:E7746_05890"/>
<evidence type="ECO:0000256" key="1">
    <source>
        <dbReference type="ARBA" id="ARBA00004141"/>
    </source>
</evidence>
<dbReference type="SUPFAM" id="SSF141322">
    <property type="entry name" value="NfeD domain-like"/>
    <property type="match status" value="1"/>
</dbReference>
<evidence type="ECO:0000259" key="6">
    <source>
        <dbReference type="Pfam" id="PF01957"/>
    </source>
</evidence>
<name>A0A4V1D1J8_9BACT</name>
<feature type="transmembrane region" description="Helical" evidence="5">
    <location>
        <begin position="7"/>
        <end position="38"/>
    </location>
</feature>
<keyword evidence="3 5" id="KW-1133">Transmembrane helix</keyword>